<keyword evidence="7 9" id="KW-0378">Hydrolase</keyword>
<evidence type="ECO:0000256" key="3">
    <source>
        <dbReference type="ARBA" id="ARBA00022552"/>
    </source>
</evidence>
<name>A0A4Q1AWD1_9BACT</name>
<feature type="active site" evidence="9">
    <location>
        <position position="116"/>
    </location>
</feature>
<dbReference type="GO" id="GO:0006364">
    <property type="term" value="P:rRNA processing"/>
    <property type="evidence" value="ECO:0007669"/>
    <property type="project" value="UniProtKB-UniRule"/>
</dbReference>
<dbReference type="CDD" id="cd00593">
    <property type="entry name" value="RIBOc"/>
    <property type="match status" value="1"/>
</dbReference>
<evidence type="ECO:0000256" key="2">
    <source>
        <dbReference type="ARBA" id="ARBA00010183"/>
    </source>
</evidence>
<evidence type="ECO:0000256" key="8">
    <source>
        <dbReference type="ARBA" id="ARBA00022884"/>
    </source>
</evidence>
<dbReference type="PROSITE" id="PS50137">
    <property type="entry name" value="DS_RBD"/>
    <property type="match status" value="1"/>
</dbReference>
<accession>A0A4Q1AWD1</accession>
<dbReference type="GO" id="GO:0005737">
    <property type="term" value="C:cytoplasm"/>
    <property type="evidence" value="ECO:0007669"/>
    <property type="project" value="UniProtKB-SubCell"/>
</dbReference>
<dbReference type="HAMAP" id="MF_00104">
    <property type="entry name" value="RNase_III"/>
    <property type="match status" value="1"/>
</dbReference>
<gene>
    <name evidence="9" type="primary">rnc</name>
    <name evidence="12" type="ORF">CRV07_04785</name>
</gene>
<dbReference type="InterPro" id="IPR036389">
    <property type="entry name" value="RNase_III_sf"/>
</dbReference>
<dbReference type="SUPFAM" id="SSF54768">
    <property type="entry name" value="dsRNA-binding domain-like"/>
    <property type="match status" value="1"/>
</dbReference>
<dbReference type="InterPro" id="IPR014720">
    <property type="entry name" value="dsRBD_dom"/>
</dbReference>
<dbReference type="RefSeq" id="WP_129086651.1">
    <property type="nucleotide sequence ID" value="NZ_CP053836.1"/>
</dbReference>
<dbReference type="Gene3D" id="1.10.1520.10">
    <property type="entry name" value="Ribonuclease III domain"/>
    <property type="match status" value="1"/>
</dbReference>
<sequence>MTDYTQLEKCLDYQFKNKDLIIEALTHKSYKKPYNNERLEFLGDAVLNLIVGEYLYKKFPNSNEGDLSKIRASLVNETGFTKLAKEIKLGEYIFISNAEERNKGRSKASILSDAFEAIMGAIYLESGLETLKPIILQLLENSYDKINLDVLFSDYKTALQEITQAEFGSIPEYKIEGSYGPDHKKEFEVSIWIDGKTYGKAIGKSKKLAQQAVAKIAIDILKGKTNE</sequence>
<dbReference type="EC" id="3.1.26.3" evidence="9"/>
<dbReference type="Gene3D" id="3.30.160.20">
    <property type="match status" value="1"/>
</dbReference>
<feature type="active site" evidence="9">
    <location>
        <position position="44"/>
    </location>
</feature>
<dbReference type="GO" id="GO:0003725">
    <property type="term" value="F:double-stranded RNA binding"/>
    <property type="evidence" value="ECO:0007669"/>
    <property type="project" value="TreeGrafter"/>
</dbReference>
<comment type="subunit">
    <text evidence="9">Homodimer.</text>
</comment>
<keyword evidence="9" id="KW-0699">rRNA-binding</keyword>
<keyword evidence="4 9" id="KW-0507">mRNA processing</keyword>
<keyword evidence="6 9" id="KW-0255">Endonuclease</keyword>
<comment type="subcellular location">
    <subcellularLocation>
        <location evidence="9">Cytoplasm</location>
    </subcellularLocation>
</comment>
<comment type="caution">
    <text evidence="12">The sequence shown here is derived from an EMBL/GenBank/DDBJ whole genome shotgun (WGS) entry which is preliminary data.</text>
</comment>
<feature type="binding site" evidence="9">
    <location>
        <position position="40"/>
    </location>
    <ligand>
        <name>Mg(2+)</name>
        <dbReference type="ChEBI" id="CHEBI:18420"/>
    </ligand>
</feature>
<proteinExistence type="inferred from homology"/>
<keyword evidence="8 9" id="KW-0694">RNA-binding</keyword>
<dbReference type="PANTHER" id="PTHR11207">
    <property type="entry name" value="RIBONUCLEASE III"/>
    <property type="match status" value="1"/>
</dbReference>
<dbReference type="GO" id="GO:0006397">
    <property type="term" value="P:mRNA processing"/>
    <property type="evidence" value="ECO:0007669"/>
    <property type="project" value="UniProtKB-UniRule"/>
</dbReference>
<evidence type="ECO:0000256" key="9">
    <source>
        <dbReference type="HAMAP-Rule" id="MF_00104"/>
    </source>
</evidence>
<dbReference type="GO" id="GO:0019843">
    <property type="term" value="F:rRNA binding"/>
    <property type="evidence" value="ECO:0007669"/>
    <property type="project" value="UniProtKB-KW"/>
</dbReference>
<dbReference type="InterPro" id="IPR011907">
    <property type="entry name" value="RNase_III"/>
</dbReference>
<dbReference type="PROSITE" id="PS00517">
    <property type="entry name" value="RNASE_3_1"/>
    <property type="match status" value="1"/>
</dbReference>
<reference evidence="12 13" key="1">
    <citation type="submission" date="2017-10" db="EMBL/GenBank/DDBJ databases">
        <title>Genomics of the genus Arcobacter.</title>
        <authorList>
            <person name="Perez-Cataluna A."/>
            <person name="Figueras M.J."/>
        </authorList>
    </citation>
    <scope>NUCLEOTIDE SEQUENCE [LARGE SCALE GENOMIC DNA]</scope>
    <source>
        <strain evidence="12 13">CECT 8441</strain>
    </source>
</reference>
<feature type="domain" description="RNase III" evidence="11">
    <location>
        <begin position="4"/>
        <end position="127"/>
    </location>
</feature>
<dbReference type="FunFam" id="1.10.1520.10:FF:000001">
    <property type="entry name" value="Ribonuclease 3"/>
    <property type="match status" value="1"/>
</dbReference>
<evidence type="ECO:0000256" key="5">
    <source>
        <dbReference type="ARBA" id="ARBA00022722"/>
    </source>
</evidence>
<keyword evidence="3 9" id="KW-0698">rRNA processing</keyword>
<dbReference type="GO" id="GO:0008033">
    <property type="term" value="P:tRNA processing"/>
    <property type="evidence" value="ECO:0007669"/>
    <property type="project" value="UniProtKB-KW"/>
</dbReference>
<keyword evidence="9" id="KW-0963">Cytoplasm</keyword>
<keyword evidence="5 9" id="KW-0540">Nuclease</keyword>
<feature type="binding site" evidence="9">
    <location>
        <position position="113"/>
    </location>
    <ligand>
        <name>Mg(2+)</name>
        <dbReference type="ChEBI" id="CHEBI:18420"/>
    </ligand>
</feature>
<keyword evidence="9" id="KW-0479">Metal-binding</keyword>
<dbReference type="AlphaFoldDB" id="A0A4Q1AWD1"/>
<evidence type="ECO:0000313" key="13">
    <source>
        <dbReference type="Proteomes" id="UP000289758"/>
    </source>
</evidence>
<evidence type="ECO:0000256" key="1">
    <source>
        <dbReference type="ARBA" id="ARBA00000109"/>
    </source>
</evidence>
<dbReference type="SMART" id="SM00358">
    <property type="entry name" value="DSRM"/>
    <property type="match status" value="1"/>
</dbReference>
<keyword evidence="9" id="KW-0819">tRNA processing</keyword>
<dbReference type="InterPro" id="IPR000999">
    <property type="entry name" value="RNase_III_dom"/>
</dbReference>
<comment type="catalytic activity">
    <reaction evidence="1 9">
        <text>Endonucleolytic cleavage to 5'-phosphomonoester.</text>
        <dbReference type="EC" id="3.1.26.3"/>
    </reaction>
</comment>
<dbReference type="Pfam" id="PF00035">
    <property type="entry name" value="dsrm"/>
    <property type="match status" value="1"/>
</dbReference>
<dbReference type="SUPFAM" id="SSF69065">
    <property type="entry name" value="RNase III domain-like"/>
    <property type="match status" value="1"/>
</dbReference>
<evidence type="ECO:0000259" key="11">
    <source>
        <dbReference type="PROSITE" id="PS50142"/>
    </source>
</evidence>
<dbReference type="Proteomes" id="UP000289758">
    <property type="component" value="Unassembled WGS sequence"/>
</dbReference>
<dbReference type="GO" id="GO:0010468">
    <property type="term" value="P:regulation of gene expression"/>
    <property type="evidence" value="ECO:0007669"/>
    <property type="project" value="TreeGrafter"/>
</dbReference>
<protein>
    <recommendedName>
        <fullName evidence="9">Ribonuclease 3</fullName>
        <ecNumber evidence="9">3.1.26.3</ecNumber>
    </recommendedName>
    <alternativeName>
        <fullName evidence="9">Ribonuclease III</fullName>
        <shortName evidence="9">RNase III</shortName>
    </alternativeName>
</protein>
<dbReference type="OrthoDB" id="9805026at2"/>
<dbReference type="NCBIfam" id="TIGR02191">
    <property type="entry name" value="RNaseIII"/>
    <property type="match status" value="1"/>
</dbReference>
<dbReference type="SMART" id="SM00535">
    <property type="entry name" value="RIBOc"/>
    <property type="match status" value="1"/>
</dbReference>
<dbReference type="GO" id="GO:0004525">
    <property type="term" value="F:ribonuclease III activity"/>
    <property type="evidence" value="ECO:0007669"/>
    <property type="project" value="UniProtKB-UniRule"/>
</dbReference>
<evidence type="ECO:0000256" key="6">
    <source>
        <dbReference type="ARBA" id="ARBA00022759"/>
    </source>
</evidence>
<evidence type="ECO:0000313" key="12">
    <source>
        <dbReference type="EMBL" id="RXK06749.1"/>
    </source>
</evidence>
<evidence type="ECO:0000256" key="7">
    <source>
        <dbReference type="ARBA" id="ARBA00022801"/>
    </source>
</evidence>
<dbReference type="PANTHER" id="PTHR11207:SF0">
    <property type="entry name" value="RIBONUCLEASE 3"/>
    <property type="match status" value="1"/>
</dbReference>
<comment type="similarity">
    <text evidence="2">Belongs to the ribonuclease III family.</text>
</comment>
<keyword evidence="9" id="KW-0460">Magnesium</keyword>
<comment type="function">
    <text evidence="9">Digests double-stranded RNA. Involved in the processing of primary rRNA transcript to yield the immediate precursors to the large and small rRNAs (23S and 16S). Processes some mRNAs, and tRNAs when they are encoded in the rRNA operon. Processes pre-crRNA and tracrRNA of type II CRISPR loci if present in the organism.</text>
</comment>
<feature type="domain" description="DRBM" evidence="10">
    <location>
        <begin position="154"/>
        <end position="223"/>
    </location>
</feature>
<comment type="cofactor">
    <cofactor evidence="9">
        <name>Mg(2+)</name>
        <dbReference type="ChEBI" id="CHEBI:18420"/>
    </cofactor>
</comment>
<dbReference type="GO" id="GO:0046872">
    <property type="term" value="F:metal ion binding"/>
    <property type="evidence" value="ECO:0007669"/>
    <property type="project" value="UniProtKB-KW"/>
</dbReference>
<evidence type="ECO:0000259" key="10">
    <source>
        <dbReference type="PROSITE" id="PS50137"/>
    </source>
</evidence>
<dbReference type="Pfam" id="PF14622">
    <property type="entry name" value="Ribonucleas_3_3"/>
    <property type="match status" value="1"/>
</dbReference>
<dbReference type="CDD" id="cd10845">
    <property type="entry name" value="DSRM_RNAse_III_family"/>
    <property type="match status" value="1"/>
</dbReference>
<organism evidence="12 13">
    <name type="scientific">Halarcobacter ebronensis</name>
    <dbReference type="NCBI Taxonomy" id="1462615"/>
    <lineage>
        <taxon>Bacteria</taxon>
        <taxon>Pseudomonadati</taxon>
        <taxon>Campylobacterota</taxon>
        <taxon>Epsilonproteobacteria</taxon>
        <taxon>Campylobacterales</taxon>
        <taxon>Arcobacteraceae</taxon>
        <taxon>Halarcobacter</taxon>
    </lineage>
</organism>
<evidence type="ECO:0000256" key="4">
    <source>
        <dbReference type="ARBA" id="ARBA00022664"/>
    </source>
</evidence>
<dbReference type="EMBL" id="PDKK01000003">
    <property type="protein sequence ID" value="RXK06749.1"/>
    <property type="molecule type" value="Genomic_DNA"/>
</dbReference>
<dbReference type="PROSITE" id="PS50142">
    <property type="entry name" value="RNASE_3_2"/>
    <property type="match status" value="1"/>
</dbReference>
<feature type="binding site" evidence="9">
    <location>
        <position position="116"/>
    </location>
    <ligand>
        <name>Mg(2+)</name>
        <dbReference type="ChEBI" id="CHEBI:18420"/>
    </ligand>
</feature>
<keyword evidence="13" id="KW-1185">Reference proteome</keyword>